<dbReference type="SUPFAM" id="SSF52490">
    <property type="entry name" value="Tubulin nucleotide-binding domain-like"/>
    <property type="match status" value="1"/>
</dbReference>
<dbReference type="VEuPathDB" id="FungiDB:KRP23_1788"/>
<dbReference type="VEuPathDB" id="FungiDB:KRP22_8633"/>
<dbReference type="InterPro" id="IPR029209">
    <property type="entry name" value="DML1/Misato_tubulin"/>
</dbReference>
<dbReference type="Proteomes" id="UP000005238">
    <property type="component" value="Unassembled WGS sequence"/>
</dbReference>
<dbReference type="InterPro" id="IPR029021">
    <property type="entry name" value="Prot-tyrosine_phosphatase-like"/>
</dbReference>
<dbReference type="VEuPathDB" id="FungiDB:KRP22_11351"/>
<feature type="region of interest" description="Disordered" evidence="5">
    <location>
        <begin position="1273"/>
        <end position="1302"/>
    </location>
</feature>
<dbReference type="PROSITE" id="PS00383">
    <property type="entry name" value="TYR_PHOSPHATASE_1"/>
    <property type="match status" value="1"/>
</dbReference>
<dbReference type="InParanoid" id="H3HD54"/>
<feature type="transmembrane region" description="Helical" evidence="6">
    <location>
        <begin position="1149"/>
        <end position="1168"/>
    </location>
</feature>
<dbReference type="SMART" id="SM00404">
    <property type="entry name" value="PTPc_motif"/>
    <property type="match status" value="1"/>
</dbReference>
<dbReference type="InterPro" id="IPR011993">
    <property type="entry name" value="PH-like_dom_sf"/>
</dbReference>
<dbReference type="GO" id="GO:0005737">
    <property type="term" value="C:cytoplasm"/>
    <property type="evidence" value="ECO:0000318"/>
    <property type="project" value="GO_Central"/>
</dbReference>
<keyword evidence="6" id="KW-0472">Membrane</keyword>
<dbReference type="InterPro" id="IPR048994">
    <property type="entry name" value="PH-GRAM_MTMR6-9"/>
</dbReference>
<dbReference type="STRING" id="164328.H3HD54"/>
<dbReference type="Pfam" id="PF21098">
    <property type="entry name" value="PH-GRAM_MTMR6-like"/>
    <property type="match status" value="1"/>
</dbReference>
<dbReference type="OMA" id="VHFKVHA"/>
<dbReference type="Gene3D" id="2.30.29.30">
    <property type="entry name" value="Pleckstrin-homology domain (PH domain)/Phosphotyrosine-binding domain (PTB)"/>
    <property type="match status" value="1"/>
</dbReference>
<dbReference type="InterPro" id="IPR022127">
    <property type="entry name" value="STIMATE/YPL162C"/>
</dbReference>
<evidence type="ECO:0000256" key="1">
    <source>
        <dbReference type="ARBA" id="ARBA00007471"/>
    </source>
</evidence>
<dbReference type="PROSITE" id="PS51339">
    <property type="entry name" value="PPASE_MYOTUBULARIN"/>
    <property type="match status" value="1"/>
</dbReference>
<feature type="transmembrane region" description="Helical" evidence="6">
    <location>
        <begin position="1101"/>
        <end position="1122"/>
    </location>
</feature>
<dbReference type="VEuPathDB" id="FungiDB:KRP23_11446"/>
<dbReference type="SUPFAM" id="SSF50729">
    <property type="entry name" value="PH domain-like"/>
    <property type="match status" value="1"/>
</dbReference>
<protein>
    <recommendedName>
        <fullName evidence="7">Myotubularin phosphatase domain-containing protein</fullName>
    </recommendedName>
</protein>
<feature type="transmembrane region" description="Helical" evidence="6">
    <location>
        <begin position="1188"/>
        <end position="1213"/>
    </location>
</feature>
<dbReference type="HOGENOM" id="CLU_004898_0_0_1"/>
<dbReference type="CDD" id="cd14507">
    <property type="entry name" value="PTP-MTM-like"/>
    <property type="match status" value="1"/>
</dbReference>
<dbReference type="CDD" id="cd10570">
    <property type="entry name" value="PH-GRAM"/>
    <property type="match status" value="1"/>
</dbReference>
<dbReference type="Pfam" id="PF06602">
    <property type="entry name" value="Myotub-related"/>
    <property type="match status" value="1"/>
</dbReference>
<dbReference type="EnsemblProtists" id="Phyra95843">
    <property type="protein sequence ID" value="Phyra95843"/>
    <property type="gene ID" value="Phyra95843"/>
</dbReference>
<keyword evidence="4" id="KW-0175">Coiled coil</keyword>
<feature type="active site" description="Phosphocysteine intermediate" evidence="2">
    <location>
        <position position="763"/>
    </location>
</feature>
<feature type="domain" description="Myotubularin phosphatase" evidence="7">
    <location>
        <begin position="614"/>
        <end position="940"/>
    </location>
</feature>
<evidence type="ECO:0000256" key="6">
    <source>
        <dbReference type="SAM" id="Phobius"/>
    </source>
</evidence>
<evidence type="ECO:0000259" key="7">
    <source>
        <dbReference type="PROSITE" id="PS51339"/>
    </source>
</evidence>
<reference evidence="9" key="1">
    <citation type="journal article" date="2006" name="Science">
        <title>Phytophthora genome sequences uncover evolutionary origins and mechanisms of pathogenesis.</title>
        <authorList>
            <person name="Tyler B.M."/>
            <person name="Tripathy S."/>
            <person name="Zhang X."/>
            <person name="Dehal P."/>
            <person name="Jiang R.H."/>
            <person name="Aerts A."/>
            <person name="Arredondo F.D."/>
            <person name="Baxter L."/>
            <person name="Bensasson D."/>
            <person name="Beynon J.L."/>
            <person name="Chapman J."/>
            <person name="Damasceno C.M."/>
            <person name="Dorrance A.E."/>
            <person name="Dou D."/>
            <person name="Dickerman A.W."/>
            <person name="Dubchak I.L."/>
            <person name="Garbelotto M."/>
            <person name="Gijzen M."/>
            <person name="Gordon S.G."/>
            <person name="Govers F."/>
            <person name="Grunwald N.J."/>
            <person name="Huang W."/>
            <person name="Ivors K.L."/>
            <person name="Jones R.W."/>
            <person name="Kamoun S."/>
            <person name="Krampis K."/>
            <person name="Lamour K.H."/>
            <person name="Lee M.K."/>
            <person name="McDonald W.H."/>
            <person name="Medina M."/>
            <person name="Meijer H.J."/>
            <person name="Nordberg E.K."/>
            <person name="Maclean D.J."/>
            <person name="Ospina-Giraldo M.D."/>
            <person name="Morris P.F."/>
            <person name="Phuntumart V."/>
            <person name="Putnam N.H."/>
            <person name="Rash S."/>
            <person name="Rose J.K."/>
            <person name="Sakihama Y."/>
            <person name="Salamov A.A."/>
            <person name="Savidor A."/>
            <person name="Scheuring C.F."/>
            <person name="Smith B.M."/>
            <person name="Sobral B.W."/>
            <person name="Terry A."/>
            <person name="Torto-Alalibo T.A."/>
            <person name="Win J."/>
            <person name="Xu Z."/>
            <person name="Zhang H."/>
            <person name="Grigoriev I.V."/>
            <person name="Rokhsar D.S."/>
            <person name="Boore J.L."/>
        </authorList>
    </citation>
    <scope>NUCLEOTIDE SEQUENCE [LARGE SCALE GENOMIC DNA]</scope>
    <source>
        <strain evidence="9">Pr102</strain>
    </source>
</reference>
<organism evidence="8 9">
    <name type="scientific">Phytophthora ramorum</name>
    <name type="common">Sudden oak death agent</name>
    <dbReference type="NCBI Taxonomy" id="164328"/>
    <lineage>
        <taxon>Eukaryota</taxon>
        <taxon>Sar</taxon>
        <taxon>Stramenopiles</taxon>
        <taxon>Oomycota</taxon>
        <taxon>Peronosporomycetes</taxon>
        <taxon>Peronosporales</taxon>
        <taxon>Peronosporaceae</taxon>
        <taxon>Phytophthora</taxon>
    </lineage>
</organism>
<keyword evidence="6" id="KW-0812">Transmembrane</keyword>
<feature type="transmembrane region" description="Helical" evidence="6">
    <location>
        <begin position="1062"/>
        <end position="1080"/>
    </location>
</feature>
<dbReference type="Pfam" id="PF12400">
    <property type="entry name" value="STIMATE"/>
    <property type="match status" value="1"/>
</dbReference>
<dbReference type="InterPro" id="IPR030564">
    <property type="entry name" value="Myotubularin"/>
</dbReference>
<feature type="binding site" evidence="3">
    <location>
        <begin position="690"/>
        <end position="691"/>
    </location>
    <ligand>
        <name>substrate</name>
    </ligand>
</feature>
<feature type="transmembrane region" description="Helical" evidence="6">
    <location>
        <begin position="1236"/>
        <end position="1254"/>
    </location>
</feature>
<evidence type="ECO:0000313" key="9">
    <source>
        <dbReference type="Proteomes" id="UP000005238"/>
    </source>
</evidence>
<dbReference type="PANTHER" id="PTHR10807">
    <property type="entry name" value="MYOTUBULARIN-RELATED"/>
    <property type="match status" value="1"/>
</dbReference>
<evidence type="ECO:0000256" key="4">
    <source>
        <dbReference type="SAM" id="Coils"/>
    </source>
</evidence>
<keyword evidence="9" id="KW-1185">Reference proteome</keyword>
<evidence type="ECO:0000256" key="3">
    <source>
        <dbReference type="PIRSR" id="PIRSR630564-2"/>
    </source>
</evidence>
<dbReference type="PANTHER" id="PTHR10807:SF128">
    <property type="entry name" value="PHOSPHATIDYLINOSITOL-3,5-BISPHOSPHATE 3-PHOSPHATASE"/>
    <property type="match status" value="1"/>
</dbReference>
<dbReference type="SUPFAM" id="SSF52799">
    <property type="entry name" value="(Phosphotyrosine protein) phosphatases II"/>
    <property type="match status" value="1"/>
</dbReference>
<evidence type="ECO:0000313" key="8">
    <source>
        <dbReference type="EnsemblProtists" id="Phyra95843"/>
    </source>
</evidence>
<dbReference type="InterPro" id="IPR016130">
    <property type="entry name" value="Tyr_Pase_AS"/>
</dbReference>
<keyword evidence="6" id="KW-1133">Transmembrane helix</keyword>
<dbReference type="Pfam" id="PF14881">
    <property type="entry name" value="Tubulin_3"/>
    <property type="match status" value="1"/>
</dbReference>
<comment type="similarity">
    <text evidence="1">Belongs to the protein-tyrosine phosphatase family. Non-receptor class myotubularin subfamily.</text>
</comment>
<accession>H3HD54</accession>
<dbReference type="EMBL" id="DS566050">
    <property type="status" value="NOT_ANNOTATED_CDS"/>
    <property type="molecule type" value="Genomic_DNA"/>
</dbReference>
<dbReference type="Gene3D" id="3.40.50.1440">
    <property type="entry name" value="Tubulin/FtsZ, GTPase domain"/>
    <property type="match status" value="1"/>
</dbReference>
<dbReference type="InterPro" id="IPR003595">
    <property type="entry name" value="Tyr_Pase_cat"/>
</dbReference>
<feature type="coiled-coil region" evidence="4">
    <location>
        <begin position="954"/>
        <end position="1002"/>
    </location>
</feature>
<proteinExistence type="inferred from homology"/>
<dbReference type="eggNOG" id="KOG4471">
    <property type="taxonomic scope" value="Eukaryota"/>
</dbReference>
<name>H3HD54_PHYRM</name>
<sequence>MEEETLRLQFGSAATTIGTQWLALEGANGVVKKPQVLAFEAKGRVRRQVGAIPNRQEDPSTWTAGVQVYDQSETASTSSSSDGLWDWARLEERHLVEVDEFRPHLPLHNFYEGRAEANGGSIGNATLEAAEDRVRTVLEACDQLRLVQTLVDMDSSWGGLAYEVMTYVAEECPGAVVMVVGNDWSYPMASDDAAFRVDPSARKRVNVASSVALLSEVAHLFLPVAMAAPTSRLRFDRSSCAEVSGVVATALELALASFPHTSDPTTLLRSSDPLQHFSLLPAAQHEDRRNKTHYRRLQLRGPFANFASLRSVVENFAPSPRDVALQWSEALPLVLPATYRLQTLQNSSVDAISQLSWGSRAGDYLTAIAQRAAKSDKRTLFEFTRAGMSPDAPEELAATLAAMGDAYFAHRRSVEEDSWTEVERQELDHATSYVSESMYLVMENPAGDLYVGETVHFKVHALCDQSTLGSVAGVKKNEDDGVLHGTLFLTNYRLLFRSFHHHEQELVEVHLHNIAELAEFRVNGKAGPMSQLEVSCKNFALVKFNFPGDAVSGDVYVQLNQLLLRKLHPAAFAFARQPDISGWAAYDPQAEFTRLGFKTPKTGAQIGGFRVTHNDAVVARCAQPLVGLRRKRCTSDEAFMVALRRECKGKLLFIDCRSQTSAYGNIALGGGFEVLDYYKDTNIMFMGIENIHSMRDSIRKLFDLIKNEVRGNERPNWLSCLEVRGCSFSLGSTRWLEHVRSILVSCSVCVAKLVEGTSLMIHCSDGWDRTAQITALVKLCADPFYRTVKGFQVLIEQEWCAFGHQFRARSGHTDTQAAYWEDDSTSPVFMQFVDAVWQLMRQFPCSFEFSERYLIALLDEVYNKRSGTFLHDCEEARMASKTVTRCTSAWTLLESHPHAADFRNPFYMLPLSGDGSTDRSPTVLQFKWHTSSLAIWTAFYLRSLESNDSRDAWAKELQVTQRELQDQLSVAHQQLQCQVEQNSGLQSELEQLRRERAQLHRLLEGEVYSDTLNGLLVHEEDESEDGVLLSVTPVGESRTTLQTPMGDDEDNPEECKLLSGNFAALLQVLLGLIAMSVLVVKRLREVPRRPLMVWAFDASKQMIGATFAHVVNLLIAITLYSYQAQRQTDEEAADQCALYFVNFTLDTTLGVFLNYVLLSAVVLLALRFGWSSLKTPGDYGTPVRVRTWVLQVISWIIVIFLCKFLIASLIVAFEKPLGSFAVLLFKPLEKHPEVELALVMIACPCLMNALQFWVQDNFLKKDVRDESFVVTQATQSPAGSLDEDGKLPSPGTPTDDECTPFM</sequence>
<dbReference type="InterPro" id="IPR010569">
    <property type="entry name" value="Myotubularin-like_Pase_dom"/>
</dbReference>
<evidence type="ECO:0000256" key="2">
    <source>
        <dbReference type="PIRSR" id="PIRSR630564-1"/>
    </source>
</evidence>
<dbReference type="InterPro" id="IPR036525">
    <property type="entry name" value="Tubulin/FtsZ_GTPase_sf"/>
</dbReference>
<evidence type="ECO:0000256" key="5">
    <source>
        <dbReference type="SAM" id="MobiDB-lite"/>
    </source>
</evidence>
<reference evidence="8" key="2">
    <citation type="submission" date="2015-06" db="UniProtKB">
        <authorList>
            <consortium name="EnsemblProtists"/>
        </authorList>
    </citation>
    <scope>IDENTIFICATION</scope>
    <source>
        <strain evidence="8">Pr102</strain>
    </source>
</reference>
<feature type="binding site" evidence="3">
    <location>
        <begin position="763"/>
        <end position="769"/>
    </location>
    <ligand>
        <name>substrate</name>
    </ligand>
</feature>